<feature type="domain" description="FMN-binding" evidence="9">
    <location>
        <begin position="530"/>
        <end position="604"/>
    </location>
</feature>
<dbReference type="InterPro" id="IPR050315">
    <property type="entry name" value="FAD-oxidoreductase_2"/>
</dbReference>
<dbReference type="InterPro" id="IPR027477">
    <property type="entry name" value="Succ_DH/fumarate_Rdtase_cat_sf"/>
</dbReference>
<dbReference type="RefSeq" id="WP_092753275.1">
    <property type="nucleotide sequence ID" value="NZ_FOCG01000001.1"/>
</dbReference>
<evidence type="ECO:0000256" key="2">
    <source>
        <dbReference type="ARBA" id="ARBA00013137"/>
    </source>
</evidence>
<dbReference type="EMBL" id="FOCG01000001">
    <property type="protein sequence ID" value="SEM74433.1"/>
    <property type="molecule type" value="Genomic_DNA"/>
</dbReference>
<evidence type="ECO:0000256" key="6">
    <source>
        <dbReference type="ARBA" id="ARBA00023002"/>
    </source>
</evidence>
<dbReference type="SMART" id="SM00900">
    <property type="entry name" value="FMN_bind"/>
    <property type="match status" value="1"/>
</dbReference>
<dbReference type="PANTHER" id="PTHR43400:SF7">
    <property type="entry name" value="FAD-DEPENDENT OXIDOREDUCTASE 2 FAD BINDING DOMAIN-CONTAINING PROTEIN"/>
    <property type="match status" value="1"/>
</dbReference>
<dbReference type="NCBIfam" id="TIGR01813">
    <property type="entry name" value="flavo_cyto_c"/>
    <property type="match status" value="1"/>
</dbReference>
<name>A0A1H8AV52_9FIRM</name>
<keyword evidence="11" id="KW-1185">Reference proteome</keyword>
<dbReference type="InterPro" id="IPR010960">
    <property type="entry name" value="Flavocytochrome_c"/>
</dbReference>
<proteinExistence type="inferred from homology"/>
<sequence length="604" mass="63066">MKRLTSILLSLLIVGSSVLGGCKNKNTSEGKTPESSAATSSVAAPTDKEADIVVIGGGGAGMTAALQASQNGAKNVVIVEKMPQTGGNTVYATGGLNASETSVQKKLNVKDSNQSFIDETIAGGKKLNNPELVKTMVEGSAAAVDWINQIGGDLSELGRSGGMSVDRLHRPKGGAAVGPMIVKTLNENIEKENIPVLLNTTAKEIVLNDKNAIAGVKVADASGEYTIKCKAVVLAAGGFGANSDMVVKYAPNLKGFGTTNHKGATGDGIILAEKANAALVDMEKIQTHPTVEPSTSVMYTEGVRGDGGILVNKEGKRFINELETRDVVSAAILEQPEAISFLIFDQAVREKLSAIEKYINLKIIEEAETPEELAKKIGVDPAAFAETMKAYSQAAASGVDKDFGRKEMKSKLDKPKYYAGKCAPAIHHTMGGVKINTVCEVLKADNAAIPGFFAAGEVTGGVHGGNRIGGNAMADIIVFGRIAANSACKYVEANGGYTEPSIVLEEAETPAVPEVKGNFKDGEYTGKGKGNNGDIEVKVTVKDSSIVSIQVTKHSETPGIYENAEKNVINSIIKKQALKVDTVAGATNSSKGIMEAVNNALNQK</sequence>
<dbReference type="Gene3D" id="3.50.50.60">
    <property type="entry name" value="FAD/NAD(P)-binding domain"/>
    <property type="match status" value="1"/>
</dbReference>
<dbReference type="PANTHER" id="PTHR43400">
    <property type="entry name" value="FUMARATE REDUCTASE"/>
    <property type="match status" value="1"/>
</dbReference>
<keyword evidence="4 8" id="KW-0285">Flavoprotein</keyword>
<evidence type="ECO:0000256" key="1">
    <source>
        <dbReference type="ARBA" id="ARBA00008040"/>
    </source>
</evidence>
<reference evidence="10 11" key="1">
    <citation type="submission" date="2016-10" db="EMBL/GenBank/DDBJ databases">
        <authorList>
            <person name="de Groot N.N."/>
        </authorList>
    </citation>
    <scope>NUCLEOTIDE SEQUENCE [LARGE SCALE GENOMIC DNA]</scope>
    <source>
        <strain evidence="10 11">CGMCC 1.5070</strain>
    </source>
</reference>
<dbReference type="NCBIfam" id="NF005064">
    <property type="entry name" value="PRK06481.1"/>
    <property type="match status" value="1"/>
</dbReference>
<keyword evidence="5 8" id="KW-0274">FAD</keyword>
<dbReference type="Proteomes" id="UP000199158">
    <property type="component" value="Unassembled WGS sequence"/>
</dbReference>
<accession>A0A1H8AV52</accession>
<keyword evidence="6 8" id="KW-0560">Oxidoreductase</keyword>
<dbReference type="Pfam" id="PF04205">
    <property type="entry name" value="FMN_bind"/>
    <property type="match status" value="1"/>
</dbReference>
<evidence type="ECO:0000256" key="5">
    <source>
        <dbReference type="ARBA" id="ARBA00022827"/>
    </source>
</evidence>
<comment type="cofactor">
    <cofactor evidence="8">
        <name>FAD</name>
        <dbReference type="ChEBI" id="CHEBI:57692"/>
    </cofactor>
    <text evidence="8">Binds 1 FAD per subunit.</text>
</comment>
<dbReference type="FunFam" id="3.90.700.10:FF:000007">
    <property type="entry name" value="NADH-dependent fumarate reductase"/>
    <property type="match status" value="1"/>
</dbReference>
<dbReference type="InterPro" id="IPR036188">
    <property type="entry name" value="FAD/NAD-bd_sf"/>
</dbReference>
<dbReference type="Gene3D" id="3.90.1010.20">
    <property type="match status" value="1"/>
</dbReference>
<evidence type="ECO:0000313" key="10">
    <source>
        <dbReference type="EMBL" id="SEM74433.1"/>
    </source>
</evidence>
<dbReference type="SUPFAM" id="SSF51905">
    <property type="entry name" value="FAD/NAD(P)-binding domain"/>
    <property type="match status" value="1"/>
</dbReference>
<evidence type="ECO:0000256" key="8">
    <source>
        <dbReference type="RuleBase" id="RU366062"/>
    </source>
</evidence>
<dbReference type="AlphaFoldDB" id="A0A1H8AV52"/>
<dbReference type="GO" id="GO:0010181">
    <property type="term" value="F:FMN binding"/>
    <property type="evidence" value="ECO:0007669"/>
    <property type="project" value="InterPro"/>
</dbReference>
<feature type="chain" id="PRO_5039748013" description="Urocanate reductase" evidence="8">
    <location>
        <begin position="21"/>
        <end position="604"/>
    </location>
</feature>
<dbReference type="OrthoDB" id="9806724at2"/>
<dbReference type="SUPFAM" id="SSF56425">
    <property type="entry name" value="Succinate dehydrogenase/fumarate reductase flavoprotein, catalytic domain"/>
    <property type="match status" value="1"/>
</dbReference>
<dbReference type="GO" id="GO:0033765">
    <property type="term" value="F:steroid dehydrogenase activity, acting on the CH-CH group of donors"/>
    <property type="evidence" value="ECO:0007669"/>
    <property type="project" value="UniProtKB-ARBA"/>
</dbReference>
<comment type="catalytic activity">
    <reaction evidence="7 8">
        <text>dihydrourocanate + A = urocanate + AH2</text>
        <dbReference type="Rhea" id="RHEA:36059"/>
        <dbReference type="ChEBI" id="CHEBI:13193"/>
        <dbReference type="ChEBI" id="CHEBI:17499"/>
        <dbReference type="ChEBI" id="CHEBI:27247"/>
        <dbReference type="ChEBI" id="CHEBI:72991"/>
        <dbReference type="EC" id="1.3.99.33"/>
    </reaction>
</comment>
<dbReference type="InterPro" id="IPR003953">
    <property type="entry name" value="FAD-dep_OxRdtase_2_FAD-bd"/>
</dbReference>
<comment type="similarity">
    <text evidence="1 8">Belongs to the FAD-dependent oxidoreductase 2 family. FRD/SDH subfamily.</text>
</comment>
<protein>
    <recommendedName>
        <fullName evidence="3 8">Urocanate reductase</fullName>
        <ecNumber evidence="2 8">1.3.99.33</ecNumber>
    </recommendedName>
</protein>
<dbReference type="STRING" id="474960.SAMN05216180_1553"/>
<dbReference type="PRINTS" id="PR00368">
    <property type="entry name" value="FADPNR"/>
</dbReference>
<comment type="cofactor">
    <cofactor evidence="8">
        <name>FMN</name>
        <dbReference type="ChEBI" id="CHEBI:58210"/>
    </cofactor>
    <text evidence="8">Binds 1 or 2 FMN covalently per subunit.</text>
</comment>
<organism evidence="10 11">
    <name type="scientific">Hydrogenoanaerobacterium saccharovorans</name>
    <dbReference type="NCBI Taxonomy" id="474960"/>
    <lineage>
        <taxon>Bacteria</taxon>
        <taxon>Bacillati</taxon>
        <taxon>Bacillota</taxon>
        <taxon>Clostridia</taxon>
        <taxon>Eubacteriales</taxon>
        <taxon>Oscillospiraceae</taxon>
        <taxon>Hydrogenoanaerobacterium</taxon>
    </lineage>
</organism>
<evidence type="ECO:0000259" key="9">
    <source>
        <dbReference type="SMART" id="SM00900"/>
    </source>
</evidence>
<evidence type="ECO:0000313" key="11">
    <source>
        <dbReference type="Proteomes" id="UP000199158"/>
    </source>
</evidence>
<feature type="signal peptide" evidence="8">
    <location>
        <begin position="1"/>
        <end position="20"/>
    </location>
</feature>
<dbReference type="GO" id="GO:0016020">
    <property type="term" value="C:membrane"/>
    <property type="evidence" value="ECO:0007669"/>
    <property type="project" value="InterPro"/>
</dbReference>
<evidence type="ECO:0000256" key="3">
    <source>
        <dbReference type="ARBA" id="ARBA00015872"/>
    </source>
</evidence>
<dbReference type="PROSITE" id="PS51257">
    <property type="entry name" value="PROKAR_LIPOPROTEIN"/>
    <property type="match status" value="1"/>
</dbReference>
<dbReference type="EC" id="1.3.99.33" evidence="2 8"/>
<dbReference type="Pfam" id="PF00890">
    <property type="entry name" value="FAD_binding_2"/>
    <property type="match status" value="1"/>
</dbReference>
<dbReference type="Gene3D" id="3.90.700.10">
    <property type="entry name" value="Succinate dehydrogenase/fumarate reductase flavoprotein, catalytic domain"/>
    <property type="match status" value="1"/>
</dbReference>
<gene>
    <name evidence="10" type="ORF">SAMN05216180_1553</name>
</gene>
<evidence type="ECO:0000256" key="7">
    <source>
        <dbReference type="ARBA" id="ARBA00049922"/>
    </source>
</evidence>
<keyword evidence="8" id="KW-0732">Signal</keyword>
<dbReference type="InterPro" id="IPR007329">
    <property type="entry name" value="FMN-bd"/>
</dbReference>
<evidence type="ECO:0000256" key="4">
    <source>
        <dbReference type="ARBA" id="ARBA00022630"/>
    </source>
</evidence>